<reference evidence="1" key="1">
    <citation type="journal article" date="2020" name="bioRxiv">
        <title>A rank-normalized archaeal taxonomy based on genome phylogeny resolves widespread incomplete and uneven classifications.</title>
        <authorList>
            <person name="Rinke C."/>
            <person name="Chuvochina M."/>
            <person name="Mussig A.J."/>
            <person name="Chaumeil P.-A."/>
            <person name="Waite D.W."/>
            <person name="Whitman W.B."/>
            <person name="Parks D.H."/>
            <person name="Hugenholtz P."/>
        </authorList>
    </citation>
    <scope>NUCLEOTIDE SEQUENCE</scope>
    <source>
        <strain evidence="1">UBA8838</strain>
    </source>
</reference>
<evidence type="ECO:0000313" key="1">
    <source>
        <dbReference type="EMBL" id="HII73663.1"/>
    </source>
</evidence>
<organism evidence="1 2">
    <name type="scientific">Sulfurisphaera tokodaii</name>
    <dbReference type="NCBI Taxonomy" id="111955"/>
    <lineage>
        <taxon>Archaea</taxon>
        <taxon>Thermoproteota</taxon>
        <taxon>Thermoprotei</taxon>
        <taxon>Sulfolobales</taxon>
        <taxon>Sulfolobaceae</taxon>
        <taxon>Sulfurisphaera</taxon>
    </lineage>
</organism>
<comment type="caution">
    <text evidence="1">The sequence shown here is derived from an EMBL/GenBank/DDBJ whole genome shotgun (WGS) entry which is preliminary data.</text>
</comment>
<dbReference type="EMBL" id="DUJO01000019">
    <property type="protein sequence ID" value="HII73663.1"/>
    <property type="molecule type" value="Genomic_DNA"/>
</dbReference>
<evidence type="ECO:0000313" key="2">
    <source>
        <dbReference type="Proteomes" id="UP000646844"/>
    </source>
</evidence>
<sequence>MKKVILVVSQEEIEKAEKYFKNVISVGEIIALRELKAIGINNPEEVISKLMEMGVIEKGEGCYNLVRKRSE</sequence>
<accession>A0A832TQK6</accession>
<gene>
    <name evidence="1" type="ORF">HA332_04610</name>
</gene>
<dbReference type="AlphaFoldDB" id="A0A832TQK6"/>
<name>A0A832TQK6_9CREN</name>
<dbReference type="Proteomes" id="UP000646844">
    <property type="component" value="Unassembled WGS sequence"/>
</dbReference>
<proteinExistence type="predicted"/>
<protein>
    <submittedName>
        <fullName evidence="1">Uncharacterized protein</fullName>
    </submittedName>
</protein>
<dbReference type="InterPro" id="IPR054264">
    <property type="entry name" value="PBP2"/>
</dbReference>
<dbReference type="Pfam" id="PF22511">
    <property type="entry name" value="PBP2"/>
    <property type="match status" value="1"/>
</dbReference>